<keyword evidence="8" id="KW-0238">DNA-binding</keyword>
<dbReference type="CDD" id="cd10017">
    <property type="entry name" value="B3_DNA"/>
    <property type="match status" value="2"/>
</dbReference>
<dbReference type="InterPro" id="IPR015300">
    <property type="entry name" value="DNA-bd_pseudobarrel_sf"/>
</dbReference>
<evidence type="ECO:0000313" key="13">
    <source>
        <dbReference type="EMBL" id="KAF2316589.1"/>
    </source>
</evidence>
<evidence type="ECO:0000256" key="4">
    <source>
        <dbReference type="ARBA" id="ARBA00022499"/>
    </source>
</evidence>
<feature type="region of interest" description="Disordered" evidence="11">
    <location>
        <begin position="72"/>
        <end position="112"/>
    </location>
</feature>
<dbReference type="Proteomes" id="UP000467840">
    <property type="component" value="Chromosome 15"/>
</dbReference>
<evidence type="ECO:0000313" key="14">
    <source>
        <dbReference type="Proteomes" id="UP000467840"/>
    </source>
</evidence>
<dbReference type="GO" id="GO:0005634">
    <property type="term" value="C:nucleus"/>
    <property type="evidence" value="ECO:0007669"/>
    <property type="project" value="UniProtKB-SubCell"/>
</dbReference>
<evidence type="ECO:0000256" key="10">
    <source>
        <dbReference type="ARBA" id="ARBA00023242"/>
    </source>
</evidence>
<feature type="region of interest" description="Disordered" evidence="11">
    <location>
        <begin position="939"/>
        <end position="980"/>
    </location>
</feature>
<evidence type="ECO:0000256" key="9">
    <source>
        <dbReference type="ARBA" id="ARBA00023163"/>
    </source>
</evidence>
<dbReference type="InterPro" id="IPR040221">
    <property type="entry name" value="CDCA7/CDA7L"/>
</dbReference>
<dbReference type="Pfam" id="PF02362">
    <property type="entry name" value="B3"/>
    <property type="match status" value="2"/>
</dbReference>
<evidence type="ECO:0000256" key="6">
    <source>
        <dbReference type="ARBA" id="ARBA00022843"/>
    </source>
</evidence>
<sequence>MVSKHRKKADGGLTSENFNRDTNLNINNKNAEGLELEGKGTGGGDPGYEELREQRIKENKERMKKLGIFDLSLKVKSQPRPTKKPTQNVSSQKKPQSTLTLSASPRRSSRLKTLTPVNYSEIFPQEKKGSAKGLEIRLQEGSKPEIYSEEDEKLLGDCQSTWTLFVDGYGKDGKRMYDQEKVESCHQCRQKTHGHHTHCSKCNTGQGQFCGDCLYMRYGENVIEVNENPNWICPVCRGICNCSICRKAKGWAPTGSLLESKDLLKWKWSFQIEVANKSLMLACMRVHIPQWVTRLGFKSVAHYLIQTRRSKIHSEYSDVENLQSEGKELPPANQGSQLATHYESLHADEHKNRYPDHEPDGNEVEMEEDKKQVFCSGSSKPVGMNDVFNDSDSNNSVYDVNEPKEDIENMGLIKLVIMIIEGKREKTWRIPDNFVKKFGHDLSAFGTLSVPGGPVWRVGLIKADDKFWFHEGWPEFMDSYSIRVGYFLVFRYEGHAVFSVHIFNLSASEINYQSNAPSGRRYLAFEEMEDDDFIEYLSSSSPCLVPNSLKTENYADDVKFYTPDGEIQKPKIPGRKKRKIDPNDLQPSALQEDEVEMRFRFYESSSARKRTVTAEERERAINAAKAFEPINPFCRVVLRPSYLYRGCIMYLPSCFAEKNLNGVSGFIKLQFSDGKQWPVRCLYRGAHLNLKLYLFPCKSYNETESWYLQRIPKKFVRKFGDELSGVATLTVPDDRIWLVTLRQINQKLWFYNGWHEFVGHYSICTGHFLVFRYEGNSNFSVHMYVLAPYQTKDPFRMTKTIKDYGKQHYGFITTKDPFRMTKTIKDYGKQHYVLDEIDDDDSVEILDSPLIRFASDISKLKTFDKHVEPNTTCENYNLPSLQNLHNEASHHPSGDSIKLRSPVQCTQGMRVCINELRNSTDDVRLELSHEEIKEIEKTKRKKLKIDEENHHPSSAADIAKRSRESENSPESRKCDTAVFK</sequence>
<evidence type="ECO:0000256" key="3">
    <source>
        <dbReference type="ARBA" id="ARBA00022490"/>
    </source>
</evidence>
<feature type="compositionally biased region" description="Polar residues" evidence="11">
    <location>
        <begin position="84"/>
        <end position="112"/>
    </location>
</feature>
<organism evidence="13 14">
    <name type="scientific">Hevea brasiliensis</name>
    <name type="common">Para rubber tree</name>
    <name type="synonym">Siphonia brasiliensis</name>
    <dbReference type="NCBI Taxonomy" id="3981"/>
    <lineage>
        <taxon>Eukaryota</taxon>
        <taxon>Viridiplantae</taxon>
        <taxon>Streptophyta</taxon>
        <taxon>Embryophyta</taxon>
        <taxon>Tracheophyta</taxon>
        <taxon>Spermatophyta</taxon>
        <taxon>Magnoliopsida</taxon>
        <taxon>eudicotyledons</taxon>
        <taxon>Gunneridae</taxon>
        <taxon>Pentapetalae</taxon>
        <taxon>rosids</taxon>
        <taxon>fabids</taxon>
        <taxon>Malpighiales</taxon>
        <taxon>Euphorbiaceae</taxon>
        <taxon>Crotonoideae</taxon>
        <taxon>Micrandreae</taxon>
        <taxon>Hevea</taxon>
    </lineage>
</organism>
<dbReference type="InterPro" id="IPR003340">
    <property type="entry name" value="B3_DNA-bd"/>
</dbReference>
<protein>
    <recommendedName>
        <fullName evidence="12">TF-B3 domain-containing protein</fullName>
    </recommendedName>
</protein>
<evidence type="ECO:0000256" key="7">
    <source>
        <dbReference type="ARBA" id="ARBA00023015"/>
    </source>
</evidence>
<dbReference type="GO" id="GO:0006355">
    <property type="term" value="P:regulation of DNA-templated transcription"/>
    <property type="evidence" value="ECO:0007669"/>
    <property type="project" value="InterPro"/>
</dbReference>
<dbReference type="Gene3D" id="2.40.330.10">
    <property type="entry name" value="DNA-binding pseudobarrel domain"/>
    <property type="match status" value="3"/>
</dbReference>
<keyword evidence="9" id="KW-0804">Transcription</keyword>
<feature type="domain" description="TF-B3" evidence="12">
    <location>
        <begin position="711"/>
        <end position="787"/>
    </location>
</feature>
<feature type="compositionally biased region" description="Polar residues" evidence="11">
    <location>
        <begin position="14"/>
        <end position="30"/>
    </location>
</feature>
<proteinExistence type="predicted"/>
<dbReference type="PROSITE" id="PS50863">
    <property type="entry name" value="B3"/>
    <property type="match status" value="2"/>
</dbReference>
<reference evidence="13 14" key="1">
    <citation type="journal article" date="2020" name="Mol. Plant">
        <title>The Chromosome-Based Rubber Tree Genome Provides New Insights into Spurge Genome Evolution and Rubber Biosynthesis.</title>
        <authorList>
            <person name="Liu J."/>
            <person name="Shi C."/>
            <person name="Shi C.C."/>
            <person name="Li W."/>
            <person name="Zhang Q.J."/>
            <person name="Zhang Y."/>
            <person name="Li K."/>
            <person name="Lu H.F."/>
            <person name="Shi C."/>
            <person name="Zhu S.T."/>
            <person name="Xiao Z.Y."/>
            <person name="Nan H."/>
            <person name="Yue Y."/>
            <person name="Zhu X.G."/>
            <person name="Wu Y."/>
            <person name="Hong X.N."/>
            <person name="Fan G.Y."/>
            <person name="Tong Y."/>
            <person name="Zhang D."/>
            <person name="Mao C.L."/>
            <person name="Liu Y.L."/>
            <person name="Hao S.J."/>
            <person name="Liu W.Q."/>
            <person name="Lv M.Q."/>
            <person name="Zhang H.B."/>
            <person name="Liu Y."/>
            <person name="Hu-Tang G.R."/>
            <person name="Wang J.P."/>
            <person name="Wang J.H."/>
            <person name="Sun Y.H."/>
            <person name="Ni S.B."/>
            <person name="Chen W.B."/>
            <person name="Zhang X.C."/>
            <person name="Jiao Y.N."/>
            <person name="Eichler E.E."/>
            <person name="Li G.H."/>
            <person name="Liu X."/>
            <person name="Gao L.Z."/>
        </authorList>
    </citation>
    <scope>NUCLEOTIDE SEQUENCE [LARGE SCALE GENOMIC DNA]</scope>
    <source>
        <strain evidence="14">cv. GT1</strain>
        <tissue evidence="13">Leaf</tissue>
    </source>
</reference>
<dbReference type="Pfam" id="PF10497">
    <property type="entry name" value="zf-4CXXC_R1"/>
    <property type="match status" value="1"/>
</dbReference>
<evidence type="ECO:0000256" key="2">
    <source>
        <dbReference type="ARBA" id="ARBA00004496"/>
    </source>
</evidence>
<evidence type="ECO:0000256" key="11">
    <source>
        <dbReference type="SAM" id="MobiDB-lite"/>
    </source>
</evidence>
<evidence type="ECO:0000256" key="5">
    <source>
        <dbReference type="ARBA" id="ARBA00022553"/>
    </source>
</evidence>
<evidence type="ECO:0000259" key="12">
    <source>
        <dbReference type="PROSITE" id="PS50863"/>
    </source>
</evidence>
<dbReference type="InterPro" id="IPR018866">
    <property type="entry name" value="Znf-4CXXC_R1"/>
</dbReference>
<feature type="region of interest" description="Disordered" evidence="11">
    <location>
        <begin position="1"/>
        <end position="52"/>
    </location>
</feature>
<dbReference type="PANTHER" id="PTHR31169">
    <property type="entry name" value="OS05G0300700 PROTEIN"/>
    <property type="match status" value="1"/>
</dbReference>
<keyword evidence="6" id="KW-0832">Ubl conjugation</keyword>
<dbReference type="AlphaFoldDB" id="A0A6A6MXK1"/>
<keyword evidence="14" id="KW-1185">Reference proteome</keyword>
<feature type="compositionally biased region" description="Basic and acidic residues" evidence="11">
    <location>
        <begin position="958"/>
        <end position="980"/>
    </location>
</feature>
<accession>A0A6A6MXK1</accession>
<dbReference type="SMART" id="SM01019">
    <property type="entry name" value="B3"/>
    <property type="match status" value="2"/>
</dbReference>
<name>A0A6A6MXK1_HEVBR</name>
<dbReference type="GO" id="GO:0005737">
    <property type="term" value="C:cytoplasm"/>
    <property type="evidence" value="ECO:0007669"/>
    <property type="project" value="UniProtKB-SubCell"/>
</dbReference>
<keyword evidence="4" id="KW-1017">Isopeptide bond</keyword>
<keyword evidence="3" id="KW-0963">Cytoplasm</keyword>
<comment type="subcellular location">
    <subcellularLocation>
        <location evidence="2">Cytoplasm</location>
    </subcellularLocation>
    <subcellularLocation>
        <location evidence="1">Nucleus</location>
    </subcellularLocation>
</comment>
<keyword evidence="10" id="KW-0539">Nucleus</keyword>
<keyword evidence="7" id="KW-0805">Transcription regulation</keyword>
<dbReference type="GO" id="GO:0003677">
    <property type="term" value="F:DNA binding"/>
    <property type="evidence" value="ECO:0007669"/>
    <property type="project" value="UniProtKB-KW"/>
</dbReference>
<dbReference type="EMBL" id="JAAGAX010000005">
    <property type="protein sequence ID" value="KAF2316589.1"/>
    <property type="molecule type" value="Genomic_DNA"/>
</dbReference>
<comment type="caution">
    <text evidence="13">The sequence shown here is derived from an EMBL/GenBank/DDBJ whole genome shotgun (WGS) entry which is preliminary data.</text>
</comment>
<feature type="domain" description="TF-B3" evidence="12">
    <location>
        <begin position="413"/>
        <end position="506"/>
    </location>
</feature>
<evidence type="ECO:0000256" key="1">
    <source>
        <dbReference type="ARBA" id="ARBA00004123"/>
    </source>
</evidence>
<keyword evidence="5" id="KW-0597">Phosphoprotein</keyword>
<dbReference type="PANTHER" id="PTHR31169:SF33">
    <property type="entry name" value="CELL DIVISION CYCLE-ASSOCIATED 7-LIKE PROTEIN"/>
    <property type="match status" value="1"/>
</dbReference>
<evidence type="ECO:0000256" key="8">
    <source>
        <dbReference type="ARBA" id="ARBA00023125"/>
    </source>
</evidence>
<gene>
    <name evidence="13" type="ORF">GH714_041930</name>
</gene>
<dbReference type="SUPFAM" id="SSF101936">
    <property type="entry name" value="DNA-binding pseudobarrel domain"/>
    <property type="match status" value="3"/>
</dbReference>